<feature type="chain" id="PRO_5041430773" description="Lytic transglycosylase domain-containing protein" evidence="2">
    <location>
        <begin position="16"/>
        <end position="272"/>
    </location>
</feature>
<evidence type="ECO:0000259" key="3">
    <source>
        <dbReference type="Pfam" id="PF01464"/>
    </source>
</evidence>
<evidence type="ECO:0000256" key="1">
    <source>
        <dbReference type="ARBA" id="ARBA00007734"/>
    </source>
</evidence>
<dbReference type="PANTHER" id="PTHR37423">
    <property type="entry name" value="SOLUBLE LYTIC MUREIN TRANSGLYCOSYLASE-RELATED"/>
    <property type="match status" value="1"/>
</dbReference>
<evidence type="ECO:0000313" key="5">
    <source>
        <dbReference type="EMBL" id="BDU74623.1"/>
    </source>
</evidence>
<dbReference type="PANTHER" id="PTHR37423:SF2">
    <property type="entry name" value="MEMBRANE-BOUND LYTIC MUREIN TRANSGLYCOSYLASE C"/>
    <property type="match status" value="1"/>
</dbReference>
<dbReference type="EMBL" id="AP027080">
    <property type="protein sequence ID" value="BDU74623.1"/>
    <property type="molecule type" value="Genomic_DNA"/>
</dbReference>
<evidence type="ECO:0008006" key="7">
    <source>
        <dbReference type="Google" id="ProtNLM"/>
    </source>
</evidence>
<dbReference type="SUPFAM" id="SSF53955">
    <property type="entry name" value="Lysozyme-like"/>
    <property type="match status" value="1"/>
</dbReference>
<feature type="signal peptide" evidence="2">
    <location>
        <begin position="1"/>
        <end position="15"/>
    </location>
</feature>
<dbReference type="Proteomes" id="UP001238179">
    <property type="component" value="Chromosome"/>
</dbReference>
<evidence type="ECO:0000256" key="2">
    <source>
        <dbReference type="SAM" id="SignalP"/>
    </source>
</evidence>
<reference evidence="6" key="1">
    <citation type="journal article" date="2023" name="Int. J. Syst. Evol. Microbiol.">
        <title>Mesoterricola silvestris gen. nov., sp. nov., Mesoterricola sediminis sp. nov., Geothrix oryzae sp. nov., Geothrix edaphica sp. nov., Geothrix rubra sp. nov., and Geothrix limicola sp. nov., six novel members of Acidobacteriota isolated from soils.</title>
        <authorList>
            <person name="Itoh H."/>
            <person name="Sugisawa Y."/>
            <person name="Mise K."/>
            <person name="Xu Z."/>
            <person name="Kuniyasu M."/>
            <person name="Ushijima N."/>
            <person name="Kawano K."/>
            <person name="Kobayashi E."/>
            <person name="Shiratori Y."/>
            <person name="Masuda Y."/>
            <person name="Senoo K."/>
        </authorList>
    </citation>
    <scope>NUCLEOTIDE SEQUENCE [LARGE SCALE GENOMIC DNA]</scope>
    <source>
        <strain evidence="6">W79</strain>
    </source>
</reference>
<dbReference type="KEGG" id="msil:METEAL_37970"/>
<evidence type="ECO:0000313" key="6">
    <source>
        <dbReference type="Proteomes" id="UP001238179"/>
    </source>
</evidence>
<keyword evidence="2" id="KW-0732">Signal</keyword>
<protein>
    <recommendedName>
        <fullName evidence="7">Lytic transglycosylase domain-containing protein</fullName>
    </recommendedName>
</protein>
<dbReference type="AlphaFoldDB" id="A0AA48H254"/>
<keyword evidence="6" id="KW-1185">Reference proteome</keyword>
<dbReference type="Pfam" id="PF13511">
    <property type="entry name" value="DUF4124"/>
    <property type="match status" value="1"/>
</dbReference>
<evidence type="ECO:0000259" key="4">
    <source>
        <dbReference type="Pfam" id="PF13511"/>
    </source>
</evidence>
<dbReference type="Pfam" id="PF01464">
    <property type="entry name" value="SLT"/>
    <property type="match status" value="1"/>
</dbReference>
<dbReference type="InterPro" id="IPR023346">
    <property type="entry name" value="Lysozyme-like_dom_sf"/>
</dbReference>
<dbReference type="InterPro" id="IPR025392">
    <property type="entry name" value="DUF4124"/>
</dbReference>
<sequence>MKAPALLLLALAAHAGSPAKRGQTYLYTYFDRNGNTVINNLPPAYMKGQGLTLKHVGVGHIRLAISSSEMAKVLKSPELLAMVDTIATAEGVDPYLARAIIQAESAFYTKARSRAGALGLMQLMPQTAERFGVLDPFDPQQNITGGVKYLRWLMNTFEGDLPRVVAAYNSGENNVIKYKGIPPFAETRAYVPRVMNLYAKRLVQPDPKAAGSMALLKKGRGGFDVSEKPVEPEAVAENHPRTSKLFQWVDASGRTQISDQPPPKGTAGVKVF</sequence>
<organism evidence="5 6">
    <name type="scientific">Mesoterricola silvestris</name>
    <dbReference type="NCBI Taxonomy" id="2927979"/>
    <lineage>
        <taxon>Bacteria</taxon>
        <taxon>Pseudomonadati</taxon>
        <taxon>Acidobacteriota</taxon>
        <taxon>Holophagae</taxon>
        <taxon>Holophagales</taxon>
        <taxon>Holophagaceae</taxon>
        <taxon>Mesoterricola</taxon>
    </lineage>
</organism>
<gene>
    <name evidence="5" type="ORF">METEAL_37970</name>
</gene>
<feature type="domain" description="DUF4124" evidence="4">
    <location>
        <begin position="244"/>
        <end position="271"/>
    </location>
</feature>
<name>A0AA48H254_9BACT</name>
<dbReference type="RefSeq" id="WP_316413297.1">
    <property type="nucleotide sequence ID" value="NZ_AP027080.1"/>
</dbReference>
<accession>A0AA48H254</accession>
<feature type="domain" description="Transglycosylase SLT" evidence="3">
    <location>
        <begin position="85"/>
        <end position="188"/>
    </location>
</feature>
<comment type="similarity">
    <text evidence="1">Belongs to the transglycosylase Slt family.</text>
</comment>
<proteinExistence type="inferred from homology"/>
<dbReference type="InterPro" id="IPR008258">
    <property type="entry name" value="Transglycosylase_SLT_dom_1"/>
</dbReference>
<dbReference type="Gene3D" id="1.10.530.10">
    <property type="match status" value="1"/>
</dbReference>
<dbReference type="CDD" id="cd00254">
    <property type="entry name" value="LT-like"/>
    <property type="match status" value="1"/>
</dbReference>